<dbReference type="InterPro" id="IPR002471">
    <property type="entry name" value="Pept_S9_AS"/>
</dbReference>
<evidence type="ECO:0000256" key="8">
    <source>
        <dbReference type="ARBA" id="ARBA00029698"/>
    </source>
</evidence>
<comment type="similarity">
    <text evidence="2">Belongs to the peptidase S9A family.</text>
</comment>
<proteinExistence type="inferred from homology"/>
<protein>
    <recommendedName>
        <fullName evidence="4">Prolyl endopeptidase</fullName>
        <ecNumber evidence="3">3.4.21.26</ecNumber>
    </recommendedName>
    <alternativeName>
        <fullName evidence="8">Post-proline cleaving enzyme</fullName>
    </alternativeName>
</protein>
<dbReference type="Pfam" id="PF00326">
    <property type="entry name" value="Peptidase_S9"/>
    <property type="match status" value="1"/>
</dbReference>
<evidence type="ECO:0000256" key="1">
    <source>
        <dbReference type="ARBA" id="ARBA00001070"/>
    </source>
</evidence>
<feature type="compositionally biased region" description="Low complexity" evidence="9">
    <location>
        <begin position="370"/>
        <end position="391"/>
    </location>
</feature>
<feature type="domain" description="Peptidase S9A N-terminal" evidence="11">
    <location>
        <begin position="477"/>
        <end position="660"/>
    </location>
</feature>
<keyword evidence="7" id="KW-0720">Serine protease</keyword>
<dbReference type="SUPFAM" id="SSF50993">
    <property type="entry name" value="Peptidase/esterase 'gauge' domain"/>
    <property type="match status" value="1"/>
</dbReference>
<sequence length="951" mass="107116">MSGTAMAAANEWQKPSFGACAPPSYLYHPLSPASGGISCTSSQLMKPDTSQKVKETSLERKKNKTKKEKNQKNKSQQSCSQDTSLQNSSDFEQNCNKLNNNYLPYNQNCGWATPLHGYQNGRPYSPNPAGYYNQQYCLYSGPKEQTSSSSAKYSQQSVPSNNNNYKFTATNNCVNYPANNCRSNYNYNYPAMGLSSNSINPKTELSNNNNYLATRVSNNNDNNNNYLAVEQSGCNQNSYNPAMKQSNNINNGYYSAMEQHNNLNNGYMSNSSPTTHCELPSQQHNKNKTHHQYQAVNTGFLSTTQQNNYNMPPNFNQQQNSCYPTTSYFTSWQQSENYSYSGPQTSSFYSSSPVAPVSDGFNSTSPNYQSPSTSPTSVSNPQTFNTTPPSSSFFSNQTASYPHVGGQSYSQYWYQYSYPYYGGYPSFYSYPYCQYTSSAPCSANAQVNCGQRNMQFGNLKSGEKASIPETIFVPNYRGAEVSVDGKYLLLSPNEGCDPVNRLFYVELDKLPNGITENLPYVKLIDNFDAQYEYITNEGSVFTFLTNLNAPKYKIINIDFQNPDPKNWKTLVEEDKNAVLEWASCVNHNKLVLCYLKDVKNKLYVHRLETGVLEAEIPLDIGTIIGCSGRKKSKEIFIHFMSFLTPGIIYRVDMTVDKPTPEVFRTIKVNNFDFSQFEVQQVFYPSKDGTQIPMFLVHKKGLVRNGNTPTFLYGYGGFDISMKPTFSVSRLVFLKDLDGVYALANIRGGGEYGEKWHKSGTHAKKQNVFDDFHAAAEYLINQKYTCPKKLVIHGQSNGGLLVAACINQRPELYGVALAQVGVMDMFRFHKFTIGHAWTTDFGCSDIPEQFEFLKKYSPLHNIRVPKDDIQYPSTLLLTADHDDRVVPLHSLKFIAELQHTMAGIKKQSNPLLIKIDTKAGHGRGKPTAMIIQEQTDMYCFILKTLGLDWFNH</sequence>
<dbReference type="Gene3D" id="3.40.50.1820">
    <property type="entry name" value="alpha/beta hydrolase"/>
    <property type="match status" value="1"/>
</dbReference>
<dbReference type="GO" id="GO:0005829">
    <property type="term" value="C:cytosol"/>
    <property type="evidence" value="ECO:0007669"/>
    <property type="project" value="TreeGrafter"/>
</dbReference>
<dbReference type="Gene3D" id="2.130.10.120">
    <property type="entry name" value="Prolyl oligopeptidase, N-terminal domain"/>
    <property type="match status" value="1"/>
</dbReference>
<evidence type="ECO:0000256" key="5">
    <source>
        <dbReference type="ARBA" id="ARBA00022670"/>
    </source>
</evidence>
<feature type="compositionally biased region" description="Polar residues" evidence="9">
    <location>
        <begin position="360"/>
        <end position="369"/>
    </location>
</feature>
<dbReference type="PRINTS" id="PR00862">
    <property type="entry name" value="PROLIGOPTASE"/>
</dbReference>
<feature type="region of interest" description="Disordered" evidence="9">
    <location>
        <begin position="38"/>
        <end position="87"/>
    </location>
</feature>
<dbReference type="EC" id="3.4.21.26" evidence="3"/>
<dbReference type="PANTHER" id="PTHR42881">
    <property type="entry name" value="PROLYL ENDOPEPTIDASE"/>
    <property type="match status" value="1"/>
</dbReference>
<evidence type="ECO:0000256" key="9">
    <source>
        <dbReference type="SAM" id="MobiDB-lite"/>
    </source>
</evidence>
<dbReference type="FunFam" id="3.40.50.1820:FF:000005">
    <property type="entry name" value="Prolyl endopeptidase"/>
    <property type="match status" value="1"/>
</dbReference>
<evidence type="ECO:0000256" key="7">
    <source>
        <dbReference type="ARBA" id="ARBA00022825"/>
    </source>
</evidence>
<keyword evidence="5" id="KW-0645">Protease</keyword>
<feature type="domain" description="Peptidase S9 prolyl oligopeptidase catalytic" evidence="10">
    <location>
        <begin position="724"/>
        <end position="945"/>
    </location>
</feature>
<comment type="catalytic activity">
    <reaction evidence="1">
        <text>Hydrolysis of Pro-|-Xaa &gt;&gt; Ala-|-Xaa in oligopeptides.</text>
        <dbReference type="EC" id="3.4.21.26"/>
    </reaction>
</comment>
<evidence type="ECO:0000256" key="2">
    <source>
        <dbReference type="ARBA" id="ARBA00005228"/>
    </source>
</evidence>
<dbReference type="InterPro" id="IPR051167">
    <property type="entry name" value="Prolyl_oligopep/macrocyclase"/>
</dbReference>
<evidence type="ECO:0000313" key="13">
    <source>
        <dbReference type="RefSeq" id="XP_036358312.1"/>
    </source>
</evidence>
<evidence type="ECO:0000256" key="3">
    <source>
        <dbReference type="ARBA" id="ARBA00011897"/>
    </source>
</evidence>
<dbReference type="PANTHER" id="PTHR42881:SF2">
    <property type="entry name" value="PROLYL ENDOPEPTIDASE"/>
    <property type="match status" value="1"/>
</dbReference>
<dbReference type="SUPFAM" id="SSF53474">
    <property type="entry name" value="alpha/beta-Hydrolases"/>
    <property type="match status" value="1"/>
</dbReference>
<keyword evidence="6" id="KW-0378">Hydrolase</keyword>
<organism evidence="12 13">
    <name type="scientific">Octopus sinensis</name>
    <name type="common">East Asian common octopus</name>
    <dbReference type="NCBI Taxonomy" id="2607531"/>
    <lineage>
        <taxon>Eukaryota</taxon>
        <taxon>Metazoa</taxon>
        <taxon>Spiralia</taxon>
        <taxon>Lophotrochozoa</taxon>
        <taxon>Mollusca</taxon>
        <taxon>Cephalopoda</taxon>
        <taxon>Coleoidea</taxon>
        <taxon>Octopodiformes</taxon>
        <taxon>Octopoda</taxon>
        <taxon>Incirrata</taxon>
        <taxon>Octopodidae</taxon>
        <taxon>Octopus</taxon>
    </lineage>
</organism>
<evidence type="ECO:0000256" key="6">
    <source>
        <dbReference type="ARBA" id="ARBA00022801"/>
    </source>
</evidence>
<dbReference type="Proteomes" id="UP000515154">
    <property type="component" value="Linkage group LG4"/>
</dbReference>
<evidence type="ECO:0000259" key="10">
    <source>
        <dbReference type="Pfam" id="PF00326"/>
    </source>
</evidence>
<evidence type="ECO:0000313" key="12">
    <source>
        <dbReference type="Proteomes" id="UP000515154"/>
    </source>
</evidence>
<feature type="region of interest" description="Disordered" evidence="9">
    <location>
        <begin position="360"/>
        <end position="391"/>
    </location>
</feature>
<feature type="compositionally biased region" description="Polar residues" evidence="9">
    <location>
        <begin position="38"/>
        <end position="48"/>
    </location>
</feature>
<evidence type="ECO:0000259" key="11">
    <source>
        <dbReference type="Pfam" id="PF02897"/>
    </source>
</evidence>
<dbReference type="InterPro" id="IPR029058">
    <property type="entry name" value="AB_hydrolase_fold"/>
</dbReference>
<dbReference type="RefSeq" id="XP_036358312.1">
    <property type="nucleotide sequence ID" value="XM_036502419.1"/>
</dbReference>
<dbReference type="PROSITE" id="PS00708">
    <property type="entry name" value="PRO_ENDOPEP_SER"/>
    <property type="match status" value="1"/>
</dbReference>
<dbReference type="InterPro" id="IPR002470">
    <property type="entry name" value="Peptidase_S9A"/>
</dbReference>
<keyword evidence="12" id="KW-1185">Reference proteome</keyword>
<dbReference type="InterPro" id="IPR001375">
    <property type="entry name" value="Peptidase_S9_cat"/>
</dbReference>
<name>A0A7E6EU81_9MOLL</name>
<gene>
    <name evidence="13" type="primary">LOC115210857</name>
</gene>
<dbReference type="GO" id="GO:0006508">
    <property type="term" value="P:proteolysis"/>
    <property type="evidence" value="ECO:0007669"/>
    <property type="project" value="UniProtKB-KW"/>
</dbReference>
<dbReference type="Pfam" id="PF02897">
    <property type="entry name" value="Peptidase_S9_N"/>
    <property type="match status" value="1"/>
</dbReference>
<dbReference type="GO" id="GO:0070012">
    <property type="term" value="F:oligopeptidase activity"/>
    <property type="evidence" value="ECO:0007669"/>
    <property type="project" value="TreeGrafter"/>
</dbReference>
<dbReference type="AlphaFoldDB" id="A0A7E6EU81"/>
<dbReference type="GO" id="GO:0004252">
    <property type="term" value="F:serine-type endopeptidase activity"/>
    <property type="evidence" value="ECO:0007669"/>
    <property type="project" value="UniProtKB-EC"/>
</dbReference>
<feature type="compositionally biased region" description="Basic and acidic residues" evidence="9">
    <location>
        <begin position="49"/>
        <end position="60"/>
    </location>
</feature>
<evidence type="ECO:0000256" key="4">
    <source>
        <dbReference type="ARBA" id="ARBA00016310"/>
    </source>
</evidence>
<dbReference type="InterPro" id="IPR023302">
    <property type="entry name" value="Pept_S9A_N"/>
</dbReference>
<accession>A0A7E6EU81</accession>
<reference evidence="13" key="1">
    <citation type="submission" date="2025-08" db="UniProtKB">
        <authorList>
            <consortium name="RefSeq"/>
        </authorList>
    </citation>
    <scope>IDENTIFICATION</scope>
</reference>